<protein>
    <submittedName>
        <fullName evidence="5">Glycoside hydrolase family 25 protein</fullName>
    </submittedName>
</protein>
<dbReference type="GO" id="GO:0016998">
    <property type="term" value="P:cell wall macromolecule catabolic process"/>
    <property type="evidence" value="ECO:0007669"/>
    <property type="project" value="InterPro"/>
</dbReference>
<dbReference type="PROSITE" id="PS51904">
    <property type="entry name" value="GLYCOSYL_HYDROL_F25_2"/>
    <property type="match status" value="1"/>
</dbReference>
<dbReference type="InterPro" id="IPR017853">
    <property type="entry name" value="GH"/>
</dbReference>
<organism evidence="5 6">
    <name type="scientific">Flavobacterium supellecticarium</name>
    <dbReference type="NCBI Taxonomy" id="2565924"/>
    <lineage>
        <taxon>Bacteria</taxon>
        <taxon>Pseudomonadati</taxon>
        <taxon>Bacteroidota</taxon>
        <taxon>Flavobacteriia</taxon>
        <taxon>Flavobacteriales</taxon>
        <taxon>Flavobacteriaceae</taxon>
        <taxon>Flavobacterium</taxon>
    </lineage>
</organism>
<dbReference type="AlphaFoldDB" id="A0A4S3ZXG3"/>
<dbReference type="RefSeq" id="WP_136403131.1">
    <property type="nucleotide sequence ID" value="NZ_SSNZ01000003.1"/>
</dbReference>
<evidence type="ECO:0000256" key="1">
    <source>
        <dbReference type="ARBA" id="ARBA00010646"/>
    </source>
</evidence>
<dbReference type="EMBL" id="SSNZ01000003">
    <property type="protein sequence ID" value="THF50590.1"/>
    <property type="molecule type" value="Genomic_DNA"/>
</dbReference>
<dbReference type="Proteomes" id="UP000307507">
    <property type="component" value="Unassembled WGS sequence"/>
</dbReference>
<keyword evidence="4" id="KW-1133">Transmembrane helix</keyword>
<evidence type="ECO:0000313" key="5">
    <source>
        <dbReference type="EMBL" id="THF50590.1"/>
    </source>
</evidence>
<sequence>MKRRTAPRKKTAVSRNYKAKAKSKKGFSTGKIILYAAAVALAITLVATVYQYRNGFLYYLGFKTDKVAGKLSAEERKIADVRIFEILSRHDTKLVGFDVSEYQDKIDWEVIDKMEGEFPLSFVFIRSTAGNNYVDGRFEENWAAAKKNHFVRGAYHYYRPNENSLEQAELFIKTVKLQKGDFPPVLDIEKLPDGQSMDSLKVGLKRWLKRVERHYKVKPIIYSGESYYKDFLKDEFKGYQFWIANYNFFVENIKDEWLLWQFTEQAEVDGIKGLVDINVFNGNGEDLRAITIKK</sequence>
<evidence type="ECO:0000256" key="3">
    <source>
        <dbReference type="ARBA" id="ARBA00023295"/>
    </source>
</evidence>
<comment type="similarity">
    <text evidence="1">Belongs to the glycosyl hydrolase 25 family.</text>
</comment>
<keyword evidence="4" id="KW-0472">Membrane</keyword>
<keyword evidence="3" id="KW-0326">Glycosidase</keyword>
<dbReference type="OrthoDB" id="9798192at2"/>
<keyword evidence="4" id="KW-0812">Transmembrane</keyword>
<dbReference type="SUPFAM" id="SSF51445">
    <property type="entry name" value="(Trans)glycosidases"/>
    <property type="match status" value="1"/>
</dbReference>
<evidence type="ECO:0000256" key="4">
    <source>
        <dbReference type="SAM" id="Phobius"/>
    </source>
</evidence>
<keyword evidence="2 5" id="KW-0378">Hydrolase</keyword>
<proteinExistence type="inferred from homology"/>
<comment type="caution">
    <text evidence="5">The sequence shown here is derived from an EMBL/GenBank/DDBJ whole genome shotgun (WGS) entry which is preliminary data.</text>
</comment>
<gene>
    <name evidence="5" type="ORF">E6C50_10205</name>
</gene>
<dbReference type="PANTHER" id="PTHR34135">
    <property type="entry name" value="LYSOZYME"/>
    <property type="match status" value="1"/>
</dbReference>
<dbReference type="Gene3D" id="3.20.20.80">
    <property type="entry name" value="Glycosidases"/>
    <property type="match status" value="1"/>
</dbReference>
<dbReference type="PANTHER" id="PTHR34135:SF2">
    <property type="entry name" value="LYSOZYME"/>
    <property type="match status" value="1"/>
</dbReference>
<dbReference type="InterPro" id="IPR018077">
    <property type="entry name" value="Glyco_hydro_fam25_subgr"/>
</dbReference>
<dbReference type="GO" id="GO:0016052">
    <property type="term" value="P:carbohydrate catabolic process"/>
    <property type="evidence" value="ECO:0007669"/>
    <property type="project" value="TreeGrafter"/>
</dbReference>
<dbReference type="GO" id="GO:0003796">
    <property type="term" value="F:lysozyme activity"/>
    <property type="evidence" value="ECO:0007669"/>
    <property type="project" value="InterPro"/>
</dbReference>
<dbReference type="CDD" id="cd06524">
    <property type="entry name" value="GH25_YegX-like"/>
    <property type="match status" value="1"/>
</dbReference>
<dbReference type="InterPro" id="IPR002053">
    <property type="entry name" value="Glyco_hydro_25"/>
</dbReference>
<evidence type="ECO:0000256" key="2">
    <source>
        <dbReference type="ARBA" id="ARBA00022801"/>
    </source>
</evidence>
<evidence type="ECO:0000313" key="6">
    <source>
        <dbReference type="Proteomes" id="UP000307507"/>
    </source>
</evidence>
<feature type="transmembrane region" description="Helical" evidence="4">
    <location>
        <begin position="32"/>
        <end position="52"/>
    </location>
</feature>
<keyword evidence="6" id="KW-1185">Reference proteome</keyword>
<accession>A0A4S3ZXG3</accession>
<dbReference type="GO" id="GO:0009253">
    <property type="term" value="P:peptidoglycan catabolic process"/>
    <property type="evidence" value="ECO:0007669"/>
    <property type="project" value="InterPro"/>
</dbReference>
<dbReference type="SMART" id="SM00641">
    <property type="entry name" value="Glyco_25"/>
    <property type="match status" value="1"/>
</dbReference>
<reference evidence="5 6" key="1">
    <citation type="submission" date="2019-04" db="EMBL/GenBank/DDBJ databases">
        <title>Flavobacterium sp. nov. isolated from construction timber.</title>
        <authorList>
            <person name="Lin S.-Y."/>
            <person name="Chang C.-T."/>
            <person name="Young C.-C."/>
        </authorList>
    </citation>
    <scope>NUCLEOTIDE SEQUENCE [LARGE SCALE GENOMIC DNA]</scope>
    <source>
        <strain evidence="5 6">CC-CTC003</strain>
    </source>
</reference>
<dbReference type="Pfam" id="PF01183">
    <property type="entry name" value="Glyco_hydro_25"/>
    <property type="match status" value="1"/>
</dbReference>
<name>A0A4S3ZXG3_9FLAO</name>